<dbReference type="Proteomes" id="UP001164539">
    <property type="component" value="Chromosome 2"/>
</dbReference>
<dbReference type="EMBL" id="CM051395">
    <property type="protein sequence ID" value="KAJ4726748.1"/>
    <property type="molecule type" value="Genomic_DNA"/>
</dbReference>
<evidence type="ECO:0000313" key="2">
    <source>
        <dbReference type="Proteomes" id="UP001164539"/>
    </source>
</evidence>
<comment type="caution">
    <text evidence="1">The sequence shown here is derived from an EMBL/GenBank/DDBJ whole genome shotgun (WGS) entry which is preliminary data.</text>
</comment>
<proteinExistence type="predicted"/>
<evidence type="ECO:0000313" key="1">
    <source>
        <dbReference type="EMBL" id="KAJ4726748.1"/>
    </source>
</evidence>
<name>A0ACC1YUC1_MELAZ</name>
<gene>
    <name evidence="1" type="ORF">OWV82_005397</name>
</gene>
<protein>
    <submittedName>
        <fullName evidence="1">Polyadenylate-binding protein</fullName>
    </submittedName>
</protein>
<sequence>MAVAENAGAKIGSSSQNLDDTVVSSDSNVPNDLENTKPRSDSLVKTKESNFQTQNNDDQNMNSKFQHEGKRTTVITSNGKMQNGHEKNQTAKSGGGFINGSDNQRENGESFQDREMRDLAEMLSKLNPMAAEFVPPSLANGQNFNISHGFFGGNGFGYTNNFAMHTNSANTNGHTNRRKRNGYNQGKRRMNSRTSNAQQDEVIRRTVYVSDIDQQVTEEQLAGLFLTCGQVVDCRICGDPNSVLRFAFVEFTDEEGARAALSLAGTMLGFYPVRVLPSKTAIAPVNPTFLPRSEDEREMCSRTIYCTNIDKKITQADLKLFFESVCGEVQRLRLLGDYQHSTRIAFVEFTMAESAIAALSCSGAILGSLPIRVSPSKTPVRPRAPRPPLH</sequence>
<accession>A0ACC1YUC1</accession>
<organism evidence="1 2">
    <name type="scientific">Melia azedarach</name>
    <name type="common">Chinaberry tree</name>
    <dbReference type="NCBI Taxonomy" id="155640"/>
    <lineage>
        <taxon>Eukaryota</taxon>
        <taxon>Viridiplantae</taxon>
        <taxon>Streptophyta</taxon>
        <taxon>Embryophyta</taxon>
        <taxon>Tracheophyta</taxon>
        <taxon>Spermatophyta</taxon>
        <taxon>Magnoliopsida</taxon>
        <taxon>eudicotyledons</taxon>
        <taxon>Gunneridae</taxon>
        <taxon>Pentapetalae</taxon>
        <taxon>rosids</taxon>
        <taxon>malvids</taxon>
        <taxon>Sapindales</taxon>
        <taxon>Meliaceae</taxon>
        <taxon>Melia</taxon>
    </lineage>
</organism>
<reference evidence="1 2" key="1">
    <citation type="journal article" date="2023" name="Science">
        <title>Complex scaffold remodeling in plant triterpene biosynthesis.</title>
        <authorList>
            <person name="De La Pena R."/>
            <person name="Hodgson H."/>
            <person name="Liu J.C."/>
            <person name="Stephenson M.J."/>
            <person name="Martin A.C."/>
            <person name="Owen C."/>
            <person name="Harkess A."/>
            <person name="Leebens-Mack J."/>
            <person name="Jimenez L.E."/>
            <person name="Osbourn A."/>
            <person name="Sattely E.S."/>
        </authorList>
    </citation>
    <scope>NUCLEOTIDE SEQUENCE [LARGE SCALE GENOMIC DNA]</scope>
    <source>
        <strain evidence="2">cv. JPN11</strain>
        <tissue evidence="1">Leaf</tissue>
    </source>
</reference>
<keyword evidence="2" id="KW-1185">Reference proteome</keyword>